<evidence type="ECO:0000256" key="1">
    <source>
        <dbReference type="SAM" id="MobiDB-lite"/>
    </source>
</evidence>
<reference evidence="2 3" key="1">
    <citation type="submission" date="2021-02" db="EMBL/GenBank/DDBJ databases">
        <title>De Novo genome assembly of isolated myxobacteria.</title>
        <authorList>
            <person name="Stevens D.C."/>
        </authorList>
    </citation>
    <scope>NUCLEOTIDE SEQUENCE [LARGE SCALE GENOMIC DNA]</scope>
    <source>
        <strain evidence="2 3">SCHIC003</strain>
    </source>
</reference>
<dbReference type="RefSeq" id="WP_206712765.1">
    <property type="nucleotide sequence ID" value="NZ_CP071091.1"/>
</dbReference>
<proteinExistence type="predicted"/>
<gene>
    <name evidence="2" type="ORF">JY572_21525</name>
</gene>
<feature type="compositionally biased region" description="Acidic residues" evidence="1">
    <location>
        <begin position="194"/>
        <end position="205"/>
    </location>
</feature>
<dbReference type="Pfam" id="PF19991">
    <property type="entry name" value="HMA_2"/>
    <property type="match status" value="1"/>
</dbReference>
<evidence type="ECO:0000313" key="2">
    <source>
        <dbReference type="EMBL" id="QSQ11005.1"/>
    </source>
</evidence>
<protein>
    <submittedName>
        <fullName evidence="2">Uncharacterized protein</fullName>
    </submittedName>
</protein>
<evidence type="ECO:0000313" key="3">
    <source>
        <dbReference type="Proteomes" id="UP000663090"/>
    </source>
</evidence>
<sequence length="205" mass="22558">MARYIYVVHVLPGRVRLRLTWLREHASLANALAEGLMAVQGMDEVEVRPFTGSVLCRHDPEMLEAKDVVREVRELTGVDLVIRPGEEPPEEATLFAALETGSDVARATSRFVKGLDVDVLRATHGRVGLGVLMSMGFAAAGVAKVVTTRQLPMPDWFNLAWWAFATFTGVERTAINNTESPVRGPPPRSRTPEEQEAPEPEDLSS</sequence>
<dbReference type="EMBL" id="CP071091">
    <property type="protein sequence ID" value="QSQ11005.1"/>
    <property type="molecule type" value="Genomic_DNA"/>
</dbReference>
<keyword evidence="3" id="KW-1185">Reference proteome</keyword>
<dbReference type="Proteomes" id="UP000663090">
    <property type="component" value="Chromosome"/>
</dbReference>
<feature type="region of interest" description="Disordered" evidence="1">
    <location>
        <begin position="175"/>
        <end position="205"/>
    </location>
</feature>
<accession>A0ABX7MZV9</accession>
<organism evidence="2 3">
    <name type="scientific">Myxococcus landrumensis</name>
    <dbReference type="NCBI Taxonomy" id="2813577"/>
    <lineage>
        <taxon>Bacteria</taxon>
        <taxon>Pseudomonadati</taxon>
        <taxon>Myxococcota</taxon>
        <taxon>Myxococcia</taxon>
        <taxon>Myxococcales</taxon>
        <taxon>Cystobacterineae</taxon>
        <taxon>Myxococcaceae</taxon>
        <taxon>Myxococcus</taxon>
    </lineage>
</organism>
<name>A0ABX7MZV9_9BACT</name>